<sequence>MAAVTSELVPVGTRTPEPFDSELPKSKSTAITDARPRFPLPASLFPPVRQSIREVFLMDSLAVAETPQKSKEPRSVGGLAVSYDDLHPRLSVTDVIRIFEQKSAPSTPRLPRTTQVSGVAAANDDRGSEVAAGAGPRPSGNRATRSDTTSERATSASDESKENDAELRIIVPKTAATGETAALDENPEASPSPPPGDRIFWICSSHPADKMRSGAAAELAVVADATKLPANSSPAAPEIGEPSALAGGQSDGNGPTSKNNALAATDENSPTREAVARPASAGEQRPNILPDEQNRADPAETAENRLRPLETLPDVVPSALEEWDPQALIDLATALGRGEGPKAVVEREGRFAPGFAENGACSAGSEAQSEGSSRASDANPRASQNELQNAPPATGFAS</sequence>
<organism evidence="2 3">
    <name type="scientific">Olpidium bornovanus</name>
    <dbReference type="NCBI Taxonomy" id="278681"/>
    <lineage>
        <taxon>Eukaryota</taxon>
        <taxon>Fungi</taxon>
        <taxon>Fungi incertae sedis</taxon>
        <taxon>Olpidiomycota</taxon>
        <taxon>Olpidiomycotina</taxon>
        <taxon>Olpidiomycetes</taxon>
        <taxon>Olpidiales</taxon>
        <taxon>Olpidiaceae</taxon>
        <taxon>Olpidium</taxon>
    </lineage>
</organism>
<feature type="region of interest" description="Disordered" evidence="1">
    <location>
        <begin position="353"/>
        <end position="398"/>
    </location>
</feature>
<comment type="caution">
    <text evidence="2">The sequence shown here is derived from an EMBL/GenBank/DDBJ whole genome shotgun (WGS) entry which is preliminary data.</text>
</comment>
<feature type="region of interest" description="Disordered" evidence="1">
    <location>
        <begin position="1"/>
        <end position="28"/>
    </location>
</feature>
<dbReference type="EMBL" id="JAEFCI010013382">
    <property type="protein sequence ID" value="KAG5455436.1"/>
    <property type="molecule type" value="Genomic_DNA"/>
</dbReference>
<keyword evidence="3" id="KW-1185">Reference proteome</keyword>
<feature type="compositionally biased region" description="Basic and acidic residues" evidence="1">
    <location>
        <begin position="158"/>
        <end position="167"/>
    </location>
</feature>
<feature type="region of interest" description="Disordered" evidence="1">
    <location>
        <begin position="101"/>
        <end position="203"/>
    </location>
</feature>
<proteinExistence type="predicted"/>
<reference evidence="2 3" key="1">
    <citation type="journal article" name="Sci. Rep.">
        <title>Genome-scale phylogenetic analyses confirm Olpidium as the closest living zoosporic fungus to the non-flagellated, terrestrial fungi.</title>
        <authorList>
            <person name="Chang Y."/>
            <person name="Rochon D."/>
            <person name="Sekimoto S."/>
            <person name="Wang Y."/>
            <person name="Chovatia M."/>
            <person name="Sandor L."/>
            <person name="Salamov A."/>
            <person name="Grigoriev I.V."/>
            <person name="Stajich J.E."/>
            <person name="Spatafora J.W."/>
        </authorList>
    </citation>
    <scope>NUCLEOTIDE SEQUENCE [LARGE SCALE GENOMIC DNA]</scope>
    <source>
        <strain evidence="2">S191</strain>
    </source>
</reference>
<gene>
    <name evidence="2" type="ORF">BJ554DRAFT_5153</name>
</gene>
<feature type="region of interest" description="Disordered" evidence="1">
    <location>
        <begin position="229"/>
        <end position="310"/>
    </location>
</feature>
<protein>
    <submittedName>
        <fullName evidence="2">Uncharacterized protein</fullName>
    </submittedName>
</protein>
<accession>A0A8H8DEM8</accession>
<feature type="non-terminal residue" evidence="2">
    <location>
        <position position="398"/>
    </location>
</feature>
<feature type="compositionally biased region" description="Polar residues" evidence="1">
    <location>
        <begin position="252"/>
        <end position="268"/>
    </location>
</feature>
<feature type="compositionally biased region" description="Basic and acidic residues" evidence="1">
    <location>
        <begin position="292"/>
        <end position="308"/>
    </location>
</feature>
<dbReference type="Proteomes" id="UP000673691">
    <property type="component" value="Unassembled WGS sequence"/>
</dbReference>
<evidence type="ECO:0000313" key="2">
    <source>
        <dbReference type="EMBL" id="KAG5455436.1"/>
    </source>
</evidence>
<evidence type="ECO:0000256" key="1">
    <source>
        <dbReference type="SAM" id="MobiDB-lite"/>
    </source>
</evidence>
<dbReference type="AlphaFoldDB" id="A0A8H8DEM8"/>
<feature type="compositionally biased region" description="Low complexity" evidence="1">
    <location>
        <begin position="359"/>
        <end position="376"/>
    </location>
</feature>
<evidence type="ECO:0000313" key="3">
    <source>
        <dbReference type="Proteomes" id="UP000673691"/>
    </source>
</evidence>
<name>A0A8H8DEM8_9FUNG</name>